<dbReference type="AlphaFoldDB" id="A0A078B5J5"/>
<dbReference type="EMBL" id="CCKQ01016905">
    <property type="protein sequence ID" value="CDW88793.1"/>
    <property type="molecule type" value="Genomic_DNA"/>
</dbReference>
<name>A0A078B5J5_STYLE</name>
<dbReference type="InterPro" id="IPR005522">
    <property type="entry name" value="IPK"/>
</dbReference>
<evidence type="ECO:0000313" key="5">
    <source>
        <dbReference type="EMBL" id="CDW88793.1"/>
    </source>
</evidence>
<reference evidence="5 6" key="1">
    <citation type="submission" date="2014-06" db="EMBL/GenBank/DDBJ databases">
        <authorList>
            <person name="Swart Estienne"/>
        </authorList>
    </citation>
    <scope>NUCLEOTIDE SEQUENCE [LARGE SCALE GENOMIC DNA]</scope>
    <source>
        <strain evidence="5 6">130c</strain>
    </source>
</reference>
<dbReference type="Pfam" id="PF03770">
    <property type="entry name" value="IPK"/>
    <property type="match status" value="1"/>
</dbReference>
<dbReference type="PANTHER" id="PTHR12400">
    <property type="entry name" value="INOSITOL POLYPHOSPHATE KINASE"/>
    <property type="match status" value="1"/>
</dbReference>
<evidence type="ECO:0000256" key="2">
    <source>
        <dbReference type="ARBA" id="ARBA00022679"/>
    </source>
</evidence>
<organism evidence="5 6">
    <name type="scientific">Stylonychia lemnae</name>
    <name type="common">Ciliate</name>
    <dbReference type="NCBI Taxonomy" id="5949"/>
    <lineage>
        <taxon>Eukaryota</taxon>
        <taxon>Sar</taxon>
        <taxon>Alveolata</taxon>
        <taxon>Ciliophora</taxon>
        <taxon>Intramacronucleata</taxon>
        <taxon>Spirotrichea</taxon>
        <taxon>Stichotrichia</taxon>
        <taxon>Sporadotrichida</taxon>
        <taxon>Oxytrichidae</taxon>
        <taxon>Stylonychinae</taxon>
        <taxon>Stylonychia</taxon>
    </lineage>
</organism>
<dbReference type="Proteomes" id="UP000039865">
    <property type="component" value="Unassembled WGS sequence"/>
</dbReference>
<dbReference type="InParanoid" id="A0A078B5J5"/>
<proteinExistence type="inferred from homology"/>
<keyword evidence="3 4" id="KW-0418">Kinase</keyword>
<dbReference type="EC" id="2.7.-.-" evidence="4"/>
<keyword evidence="6" id="KW-1185">Reference proteome</keyword>
<evidence type="ECO:0000256" key="4">
    <source>
        <dbReference type="RuleBase" id="RU363090"/>
    </source>
</evidence>
<keyword evidence="2 4" id="KW-0808">Transferase</keyword>
<evidence type="ECO:0000256" key="1">
    <source>
        <dbReference type="ARBA" id="ARBA00007374"/>
    </source>
</evidence>
<evidence type="ECO:0000256" key="3">
    <source>
        <dbReference type="ARBA" id="ARBA00022777"/>
    </source>
</evidence>
<dbReference type="GO" id="GO:0005737">
    <property type="term" value="C:cytoplasm"/>
    <property type="evidence" value="ECO:0007669"/>
    <property type="project" value="TreeGrafter"/>
</dbReference>
<dbReference type="PANTHER" id="PTHR12400:SF21">
    <property type="entry name" value="KINASE"/>
    <property type="match status" value="1"/>
</dbReference>
<sequence length="176" mass="20906">MGTNCVLRSRKSKKYHHFQNIDLNTTTVDYGFRLNGYCIQDNEEVIEHVNENYDKTRTYEQVKEIFIKLLRSQFGTAIGAKYLKQLVYDIEELQLFLQEKGRAKILGSSLFFTFARDYYEQAEIFDNKLHIVRVKLIDLCHVEHLEDLDDKDDGFLKGTFELLRLLNEIQCEFYLN</sequence>
<gene>
    <name evidence="5" type="primary">Contig4506.g4816</name>
    <name evidence="5" type="ORF">STYLEM_17918</name>
</gene>
<dbReference type="SUPFAM" id="SSF56104">
    <property type="entry name" value="SAICAR synthase-like"/>
    <property type="match status" value="1"/>
</dbReference>
<evidence type="ECO:0000313" key="6">
    <source>
        <dbReference type="Proteomes" id="UP000039865"/>
    </source>
</evidence>
<dbReference type="GO" id="GO:0032958">
    <property type="term" value="P:inositol phosphate biosynthetic process"/>
    <property type="evidence" value="ECO:0007669"/>
    <property type="project" value="InterPro"/>
</dbReference>
<dbReference type="Gene3D" id="3.30.470.160">
    <property type="entry name" value="Inositol polyphosphate kinase"/>
    <property type="match status" value="1"/>
</dbReference>
<dbReference type="GO" id="GO:0016301">
    <property type="term" value="F:kinase activity"/>
    <property type="evidence" value="ECO:0007669"/>
    <property type="project" value="UniProtKB-KW"/>
</dbReference>
<comment type="similarity">
    <text evidence="1 4">Belongs to the inositol phosphokinase (IPK) family.</text>
</comment>
<dbReference type="GO" id="GO:0005634">
    <property type="term" value="C:nucleus"/>
    <property type="evidence" value="ECO:0007669"/>
    <property type="project" value="TreeGrafter"/>
</dbReference>
<dbReference type="InterPro" id="IPR038286">
    <property type="entry name" value="IPK_sf"/>
</dbReference>
<protein>
    <recommendedName>
        <fullName evidence="4">Kinase</fullName>
        <ecNumber evidence="4">2.7.-.-</ecNumber>
    </recommendedName>
</protein>
<accession>A0A078B5J5</accession>
<dbReference type="OrthoDB" id="338650at2759"/>